<dbReference type="AlphaFoldDB" id="A0A4U3F1J9"/>
<dbReference type="SUPFAM" id="SSF56281">
    <property type="entry name" value="Metallo-hydrolase/oxidoreductase"/>
    <property type="match status" value="1"/>
</dbReference>
<dbReference type="SMART" id="SM00849">
    <property type="entry name" value="Lactamase_B"/>
    <property type="match status" value="1"/>
</dbReference>
<dbReference type="OrthoDB" id="5443440at2"/>
<dbReference type="EMBL" id="JACYNN010000015">
    <property type="protein sequence ID" value="MBD8108182.1"/>
    <property type="molecule type" value="Genomic_DNA"/>
</dbReference>
<dbReference type="GO" id="GO:0046872">
    <property type="term" value="F:metal ion binding"/>
    <property type="evidence" value="ECO:0007669"/>
    <property type="project" value="UniProtKB-KW"/>
</dbReference>
<dbReference type="GO" id="GO:0016787">
    <property type="term" value="F:hydrolase activity"/>
    <property type="evidence" value="ECO:0007669"/>
    <property type="project" value="UniProtKB-KW"/>
</dbReference>
<evidence type="ECO:0000256" key="1">
    <source>
        <dbReference type="ARBA" id="ARBA00007749"/>
    </source>
</evidence>
<comment type="caution">
    <text evidence="7">The sequence shown here is derived from an EMBL/GenBank/DDBJ whole genome shotgun (WGS) entry which is preliminary data.</text>
</comment>
<evidence type="ECO:0000256" key="3">
    <source>
        <dbReference type="ARBA" id="ARBA00022801"/>
    </source>
</evidence>
<evidence type="ECO:0000313" key="8">
    <source>
        <dbReference type="Proteomes" id="UP000306393"/>
    </source>
</evidence>
<evidence type="ECO:0000259" key="5">
    <source>
        <dbReference type="SMART" id="SM00849"/>
    </source>
</evidence>
<keyword evidence="9" id="KW-1185">Reference proteome</keyword>
<dbReference type="GeneID" id="67478909"/>
<protein>
    <submittedName>
        <fullName evidence="7">MBL fold metallo-hydrolase</fullName>
    </submittedName>
</protein>
<dbReference type="RefSeq" id="WP_137269745.1">
    <property type="nucleotide sequence ID" value="NZ_CP082142.1"/>
</dbReference>
<evidence type="ECO:0000313" key="7">
    <source>
        <dbReference type="EMBL" id="TKJ86730.1"/>
    </source>
</evidence>
<dbReference type="Gene3D" id="3.60.15.10">
    <property type="entry name" value="Ribonuclease Z/Hydroxyacylglutathione hydrolase-like"/>
    <property type="match status" value="1"/>
</dbReference>
<dbReference type="Proteomes" id="UP000306393">
    <property type="component" value="Unassembled WGS sequence"/>
</dbReference>
<sequence>MRIHHLNCGCMCPLGGALYDGFSKGIKAHLVCHCLLIETDGQGLILVDTGFGRDDVRRADQRIAGFFRLMNNIQYKHALTALSQIESMGYSARDVRHIILTHLDFDHAGGLSDFPWAKIHLMQQEIDTARSRHSWLARSRYRPAQWQGASGWTGYQAQGERWFGFDCVSALDGLPPEILLIPLAGHTTGHAGIAVNTPEGWLLHGGDAWFYRSEMQGEQRHCTPGLRFYQWLMSADNRARRLNQQRLRELACSAPADVTLFCSHDARELAAFLPGEVLPVPEKPQ</sequence>
<dbReference type="Proteomes" id="UP000661012">
    <property type="component" value="Unassembled WGS sequence"/>
</dbReference>
<keyword evidence="3 7" id="KW-0378">Hydrolase</keyword>
<evidence type="ECO:0000256" key="2">
    <source>
        <dbReference type="ARBA" id="ARBA00022723"/>
    </source>
</evidence>
<evidence type="ECO:0000256" key="4">
    <source>
        <dbReference type="ARBA" id="ARBA00022833"/>
    </source>
</evidence>
<accession>A0A4U3F1J9</accession>
<keyword evidence="4" id="KW-0862">Zinc</keyword>
<proteinExistence type="inferred from homology"/>
<dbReference type="Pfam" id="PF00753">
    <property type="entry name" value="Lactamase_B"/>
    <property type="match status" value="1"/>
</dbReference>
<dbReference type="PANTHER" id="PTHR42978:SF3">
    <property type="entry name" value="BLR3078 PROTEIN"/>
    <property type="match status" value="1"/>
</dbReference>
<reference evidence="7 8" key="1">
    <citation type="journal article" date="2019" name="Sci. Rep.">
        <title>Differences in resource use lead to coexistence of seed-transmitted microbial populations.</title>
        <authorList>
            <person name="Torres-Cortes G."/>
            <person name="Garcia B.J."/>
            <person name="Compant S."/>
            <person name="Rezki S."/>
            <person name="Jones P."/>
            <person name="Preveaux A."/>
            <person name="Briand M."/>
            <person name="Roulet A."/>
            <person name="Bouchez O."/>
            <person name="Jacobson D."/>
            <person name="Barret M."/>
        </authorList>
    </citation>
    <scope>NUCLEOTIDE SEQUENCE [LARGE SCALE GENOMIC DNA]</scope>
    <source>
        <strain evidence="7 8">CFBP13511</strain>
    </source>
</reference>
<evidence type="ECO:0000313" key="6">
    <source>
        <dbReference type="EMBL" id="MBD8108182.1"/>
    </source>
</evidence>
<dbReference type="CDD" id="cd07742">
    <property type="entry name" value="metallo-hydrolase-like_MBL-fold"/>
    <property type="match status" value="1"/>
</dbReference>
<evidence type="ECO:0000313" key="9">
    <source>
        <dbReference type="Proteomes" id="UP000661012"/>
    </source>
</evidence>
<name>A0A4U3F1J9_9GAMM</name>
<feature type="domain" description="Metallo-beta-lactamase" evidence="5">
    <location>
        <begin position="31"/>
        <end position="264"/>
    </location>
</feature>
<dbReference type="PANTHER" id="PTHR42978">
    <property type="entry name" value="QUORUM-QUENCHING LACTONASE YTNP-RELATED-RELATED"/>
    <property type="match status" value="1"/>
</dbReference>
<dbReference type="EMBL" id="QGAC01000018">
    <property type="protein sequence ID" value="TKJ86730.1"/>
    <property type="molecule type" value="Genomic_DNA"/>
</dbReference>
<keyword evidence="2" id="KW-0479">Metal-binding</keyword>
<dbReference type="InterPro" id="IPR036866">
    <property type="entry name" value="RibonucZ/Hydroxyglut_hydro"/>
</dbReference>
<dbReference type="STRING" id="1219360.GCA_001571305_04080"/>
<gene>
    <name evidence="7" type="ORF">EpCFBP13511_17985</name>
    <name evidence="6" type="ORF">IFT93_17470</name>
</gene>
<organism evidence="7 8">
    <name type="scientific">Erwinia persicina</name>
    <dbReference type="NCBI Taxonomy" id="55211"/>
    <lineage>
        <taxon>Bacteria</taxon>
        <taxon>Pseudomonadati</taxon>
        <taxon>Pseudomonadota</taxon>
        <taxon>Gammaproteobacteria</taxon>
        <taxon>Enterobacterales</taxon>
        <taxon>Erwiniaceae</taxon>
        <taxon>Erwinia</taxon>
    </lineage>
</organism>
<comment type="similarity">
    <text evidence="1">Belongs to the metallo-beta-lactamase superfamily.</text>
</comment>
<dbReference type="InterPro" id="IPR001279">
    <property type="entry name" value="Metallo-B-lactamas"/>
</dbReference>
<reference evidence="6 9" key="2">
    <citation type="journal article" date="2020" name="FEMS Microbiol. Ecol.">
        <title>Temporal dynamics of bacterial communities during seed development and maturation.</title>
        <authorList>
            <person name="Chesneau G."/>
            <person name="Torres-Cortes G."/>
            <person name="Briand M."/>
            <person name="Darrasse A."/>
            <person name="Preveaux A."/>
            <person name="Marais C."/>
            <person name="Jacques M.A."/>
            <person name="Shade A."/>
            <person name="Barret M."/>
        </authorList>
    </citation>
    <scope>NUCLEOTIDE SEQUENCE [LARGE SCALE GENOMIC DNA]</scope>
    <source>
        <strain evidence="6 9">CFBP13732</strain>
    </source>
</reference>
<dbReference type="InterPro" id="IPR051013">
    <property type="entry name" value="MBL_superfamily_lactonases"/>
</dbReference>